<name>A0A0A0JXW8_9MICO</name>
<feature type="compositionally biased region" description="Low complexity" evidence="1">
    <location>
        <begin position="45"/>
        <end position="68"/>
    </location>
</feature>
<proteinExistence type="predicted"/>
<keyword evidence="3" id="KW-1185">Reference proteome</keyword>
<comment type="caution">
    <text evidence="2">The sequence shown here is derived from an EMBL/GenBank/DDBJ whole genome shotgun (WGS) entry which is preliminary data.</text>
</comment>
<protein>
    <submittedName>
        <fullName evidence="2">Uncharacterized protein</fullName>
    </submittedName>
</protein>
<evidence type="ECO:0000313" key="2">
    <source>
        <dbReference type="EMBL" id="KGN40917.1"/>
    </source>
</evidence>
<sequence>MKVVLLSSLRSAPPTAGASELGLNDEDELVVVRQSGGARTRGRARATPAPVPAGGLVSRPAAPASRSAAQRVRRAVRAVSPGVSALRFAREVLGPGPRAALDGADLVVAADADTHLAAWLVARRLPRSCAVVAGTSAGARIVAQVHARGTEPGVSEPAS</sequence>
<evidence type="ECO:0000256" key="1">
    <source>
        <dbReference type="SAM" id="MobiDB-lite"/>
    </source>
</evidence>
<dbReference type="RefSeq" id="WP_035937763.1">
    <property type="nucleotide sequence ID" value="NZ_AVPL01000028.1"/>
</dbReference>
<dbReference type="Proteomes" id="UP000030013">
    <property type="component" value="Unassembled WGS sequence"/>
</dbReference>
<dbReference type="STRING" id="1385519.N801_10675"/>
<feature type="region of interest" description="Disordered" evidence="1">
    <location>
        <begin position="34"/>
        <end position="68"/>
    </location>
</feature>
<reference evidence="2 3" key="1">
    <citation type="submission" date="2013-08" db="EMBL/GenBank/DDBJ databases">
        <title>The genome sequence of Knoellia aerolata.</title>
        <authorList>
            <person name="Zhu W."/>
            <person name="Wang G."/>
        </authorList>
    </citation>
    <scope>NUCLEOTIDE SEQUENCE [LARGE SCALE GENOMIC DNA]</scope>
    <source>
        <strain evidence="2 3">DSM 18566</strain>
    </source>
</reference>
<gene>
    <name evidence="2" type="ORF">N801_10675</name>
</gene>
<dbReference type="EMBL" id="AVPL01000028">
    <property type="protein sequence ID" value="KGN40917.1"/>
    <property type="molecule type" value="Genomic_DNA"/>
</dbReference>
<accession>A0A0A0JXW8</accession>
<organism evidence="2 3">
    <name type="scientific">Knoellia aerolata DSM 18566</name>
    <dbReference type="NCBI Taxonomy" id="1385519"/>
    <lineage>
        <taxon>Bacteria</taxon>
        <taxon>Bacillati</taxon>
        <taxon>Actinomycetota</taxon>
        <taxon>Actinomycetes</taxon>
        <taxon>Micrococcales</taxon>
        <taxon>Intrasporangiaceae</taxon>
        <taxon>Knoellia</taxon>
    </lineage>
</organism>
<evidence type="ECO:0000313" key="3">
    <source>
        <dbReference type="Proteomes" id="UP000030013"/>
    </source>
</evidence>
<dbReference type="AlphaFoldDB" id="A0A0A0JXW8"/>